<keyword evidence="1" id="KW-0732">Signal</keyword>
<protein>
    <submittedName>
        <fullName evidence="2">Uncharacterized protein</fullName>
    </submittedName>
</protein>
<keyword evidence="3" id="KW-1185">Reference proteome</keyword>
<feature type="chain" id="PRO_5039920285" evidence="1">
    <location>
        <begin position="21"/>
        <end position="78"/>
    </location>
</feature>
<dbReference type="Proteomes" id="UP001107558">
    <property type="component" value="Chromosome 1"/>
</dbReference>
<organism evidence="2 3">
    <name type="scientific">Polypedilum vanderplanki</name>
    <name type="common">Sleeping chironomid midge</name>
    <dbReference type="NCBI Taxonomy" id="319348"/>
    <lineage>
        <taxon>Eukaryota</taxon>
        <taxon>Metazoa</taxon>
        <taxon>Ecdysozoa</taxon>
        <taxon>Arthropoda</taxon>
        <taxon>Hexapoda</taxon>
        <taxon>Insecta</taxon>
        <taxon>Pterygota</taxon>
        <taxon>Neoptera</taxon>
        <taxon>Endopterygota</taxon>
        <taxon>Diptera</taxon>
        <taxon>Nematocera</taxon>
        <taxon>Chironomoidea</taxon>
        <taxon>Chironomidae</taxon>
        <taxon>Chironominae</taxon>
        <taxon>Polypedilum</taxon>
        <taxon>Polypedilum</taxon>
    </lineage>
</organism>
<accession>A0A9J6CM23</accession>
<dbReference type="EMBL" id="JADBJN010000001">
    <property type="protein sequence ID" value="KAG5682996.1"/>
    <property type="molecule type" value="Genomic_DNA"/>
</dbReference>
<evidence type="ECO:0000313" key="2">
    <source>
        <dbReference type="EMBL" id="KAG5682996.1"/>
    </source>
</evidence>
<evidence type="ECO:0000256" key="1">
    <source>
        <dbReference type="SAM" id="SignalP"/>
    </source>
</evidence>
<comment type="caution">
    <text evidence="2">The sequence shown here is derived from an EMBL/GenBank/DDBJ whole genome shotgun (WGS) entry which is preliminary data.</text>
</comment>
<name>A0A9J6CM23_POLVA</name>
<dbReference type="AlphaFoldDB" id="A0A9J6CM23"/>
<feature type="signal peptide" evidence="1">
    <location>
        <begin position="1"/>
        <end position="20"/>
    </location>
</feature>
<evidence type="ECO:0000313" key="3">
    <source>
        <dbReference type="Proteomes" id="UP001107558"/>
    </source>
</evidence>
<reference evidence="2" key="1">
    <citation type="submission" date="2021-03" db="EMBL/GenBank/DDBJ databases">
        <title>Chromosome level genome of the anhydrobiotic midge Polypedilum vanderplanki.</title>
        <authorList>
            <person name="Yoshida Y."/>
            <person name="Kikawada T."/>
            <person name="Gusev O."/>
        </authorList>
    </citation>
    <scope>NUCLEOTIDE SEQUENCE</scope>
    <source>
        <strain evidence="2">NIAS01</strain>
        <tissue evidence="2">Whole body or cell culture</tissue>
    </source>
</reference>
<proteinExistence type="predicted"/>
<gene>
    <name evidence="2" type="ORF">PVAND_012308</name>
</gene>
<sequence>MKFILLSIFISFAVLCLIDARPTSDQVIGPPNLIYDFMDFVGFIRQKLLAWRYKSKNAIVEQPYYSFLPYDGEFIYAK</sequence>